<dbReference type="GO" id="GO:0005737">
    <property type="term" value="C:cytoplasm"/>
    <property type="evidence" value="ECO:0007669"/>
    <property type="project" value="TreeGrafter"/>
</dbReference>
<dbReference type="PANTHER" id="PTHR31285:SF0">
    <property type="entry name" value="NICOTINAMIDE MONONUCLEOTIDE ADENYLYLTRANSFERASE"/>
    <property type="match status" value="1"/>
</dbReference>
<dbReference type="InterPro" id="IPR005248">
    <property type="entry name" value="NadD/NMNAT"/>
</dbReference>
<evidence type="ECO:0000256" key="6">
    <source>
        <dbReference type="ARBA" id="ARBA00022840"/>
    </source>
</evidence>
<name>A0A8H5LJ64_9AGAR</name>
<keyword evidence="4" id="KW-0548">Nucleotidyltransferase</keyword>
<dbReference type="CDD" id="cd02165">
    <property type="entry name" value="NMNAT"/>
    <property type="match status" value="1"/>
</dbReference>
<evidence type="ECO:0000313" key="9">
    <source>
        <dbReference type="EMBL" id="KAF5359271.1"/>
    </source>
</evidence>
<dbReference type="Proteomes" id="UP000559027">
    <property type="component" value="Unassembled WGS sequence"/>
</dbReference>
<evidence type="ECO:0000256" key="3">
    <source>
        <dbReference type="ARBA" id="ARBA00022679"/>
    </source>
</evidence>
<gene>
    <name evidence="9" type="ORF">D9756_003071</name>
</gene>
<keyword evidence="3" id="KW-0808">Transferase</keyword>
<dbReference type="InterPro" id="IPR014729">
    <property type="entry name" value="Rossmann-like_a/b/a_fold"/>
</dbReference>
<comment type="catalytic activity">
    <reaction evidence="8">
        <text>beta-nicotinamide D-ribonucleotide + ATP + H(+) = diphosphate + NAD(+)</text>
        <dbReference type="Rhea" id="RHEA:21360"/>
        <dbReference type="ChEBI" id="CHEBI:14649"/>
        <dbReference type="ChEBI" id="CHEBI:15378"/>
        <dbReference type="ChEBI" id="CHEBI:30616"/>
        <dbReference type="ChEBI" id="CHEBI:33019"/>
        <dbReference type="ChEBI" id="CHEBI:57540"/>
        <dbReference type="EC" id="2.7.7.1"/>
    </reaction>
</comment>
<accession>A0A8H5LJ64</accession>
<evidence type="ECO:0000313" key="10">
    <source>
        <dbReference type="Proteomes" id="UP000559027"/>
    </source>
</evidence>
<keyword evidence="5" id="KW-0547">Nucleotide-binding</keyword>
<dbReference type="GO" id="GO:0016887">
    <property type="term" value="F:ATP hydrolysis activity"/>
    <property type="evidence" value="ECO:0007669"/>
    <property type="project" value="TreeGrafter"/>
</dbReference>
<evidence type="ECO:0000256" key="4">
    <source>
        <dbReference type="ARBA" id="ARBA00022695"/>
    </source>
</evidence>
<dbReference type="Gene3D" id="3.40.50.620">
    <property type="entry name" value="HUPs"/>
    <property type="match status" value="1"/>
</dbReference>
<evidence type="ECO:0000256" key="5">
    <source>
        <dbReference type="ARBA" id="ARBA00022741"/>
    </source>
</evidence>
<keyword evidence="6" id="KW-0067">ATP-binding</keyword>
<evidence type="ECO:0000256" key="1">
    <source>
        <dbReference type="ARBA" id="ARBA00004790"/>
    </source>
</evidence>
<dbReference type="PANTHER" id="PTHR31285">
    <property type="entry name" value="NICOTINAMIDE MONONUCLEOTIDE ADENYLYLTRANSFERASE"/>
    <property type="match status" value="1"/>
</dbReference>
<evidence type="ECO:0000256" key="8">
    <source>
        <dbReference type="ARBA" id="ARBA00049001"/>
    </source>
</evidence>
<comment type="pathway">
    <text evidence="1">Cofactor biosynthesis; NAD(+) biosynthesis.</text>
</comment>
<evidence type="ECO:0000256" key="7">
    <source>
        <dbReference type="ARBA" id="ARBA00023027"/>
    </source>
</evidence>
<dbReference type="OrthoDB" id="5591297at2759"/>
<evidence type="ECO:0000256" key="2">
    <source>
        <dbReference type="ARBA" id="ARBA00022642"/>
    </source>
</evidence>
<dbReference type="AlphaFoldDB" id="A0A8H5LJ64"/>
<organism evidence="9 10">
    <name type="scientific">Leucocoprinus leucothites</name>
    <dbReference type="NCBI Taxonomy" id="201217"/>
    <lineage>
        <taxon>Eukaryota</taxon>
        <taxon>Fungi</taxon>
        <taxon>Dikarya</taxon>
        <taxon>Basidiomycota</taxon>
        <taxon>Agaricomycotina</taxon>
        <taxon>Agaricomycetes</taxon>
        <taxon>Agaricomycetidae</taxon>
        <taxon>Agaricales</taxon>
        <taxon>Agaricineae</taxon>
        <taxon>Agaricaceae</taxon>
        <taxon>Leucocoprinus</taxon>
    </lineage>
</organism>
<keyword evidence="2" id="KW-0662">Pyridine nucleotide biosynthesis</keyword>
<keyword evidence="7" id="KW-0520">NAD</keyword>
<dbReference type="EMBL" id="JAACJO010000004">
    <property type="protein sequence ID" value="KAF5359271.1"/>
    <property type="molecule type" value="Genomic_DNA"/>
</dbReference>
<dbReference type="GO" id="GO:0005524">
    <property type="term" value="F:ATP binding"/>
    <property type="evidence" value="ECO:0007669"/>
    <property type="project" value="UniProtKB-KW"/>
</dbReference>
<proteinExistence type="predicted"/>
<sequence>MDHDMTFRTTAHSLLARVQAGLSHTELVHVPHPLWPLPSTKILTSPRPLRISVLDSSFNPPTLAHLALINSLIPGKGEGEDYDARLLLLSVKNADKTLKATDATYIQRLEMMRLLAGHVRPSSANVAIGITNQPTFVAKSASLLSFLRPCVPETPLFELSFIVGMDTLERLVAPRYYTSEESMMESLNRFLSPQCDNSIVVCARRNVGNEGDDAGAAEDTLKPAREFIQTGRIKLMDIGADESTFSSTNVRKLVKELGVGEEGRKVWGKFVVPSVAEFIVDEKLYVE</sequence>
<dbReference type="GO" id="GO:0005634">
    <property type="term" value="C:nucleus"/>
    <property type="evidence" value="ECO:0007669"/>
    <property type="project" value="TreeGrafter"/>
</dbReference>
<reference evidence="9 10" key="1">
    <citation type="journal article" date="2020" name="ISME J.">
        <title>Uncovering the hidden diversity of litter-decomposition mechanisms in mushroom-forming fungi.</title>
        <authorList>
            <person name="Floudas D."/>
            <person name="Bentzer J."/>
            <person name="Ahren D."/>
            <person name="Johansson T."/>
            <person name="Persson P."/>
            <person name="Tunlid A."/>
        </authorList>
    </citation>
    <scope>NUCLEOTIDE SEQUENCE [LARGE SCALE GENOMIC DNA]</scope>
    <source>
        <strain evidence="9 10">CBS 146.42</strain>
    </source>
</reference>
<protein>
    <recommendedName>
        <fullName evidence="11">Nicotinamide-nucleotide adenylyltransferase</fullName>
    </recommendedName>
</protein>
<keyword evidence="10" id="KW-1185">Reference proteome</keyword>
<comment type="caution">
    <text evidence="9">The sequence shown here is derived from an EMBL/GenBank/DDBJ whole genome shotgun (WGS) entry which is preliminary data.</text>
</comment>
<dbReference type="GO" id="GO:0000309">
    <property type="term" value="F:nicotinamide-nucleotide adenylyltransferase activity"/>
    <property type="evidence" value="ECO:0007669"/>
    <property type="project" value="UniProtKB-EC"/>
</dbReference>
<evidence type="ECO:0008006" key="11">
    <source>
        <dbReference type="Google" id="ProtNLM"/>
    </source>
</evidence>
<dbReference type="GO" id="GO:0009435">
    <property type="term" value="P:NAD+ biosynthetic process"/>
    <property type="evidence" value="ECO:0007669"/>
    <property type="project" value="UniProtKB-UniPathway"/>
</dbReference>
<dbReference type="SUPFAM" id="SSF52374">
    <property type="entry name" value="Nucleotidylyl transferase"/>
    <property type="match status" value="1"/>
</dbReference>
<dbReference type="UniPathway" id="UPA00253">
    <property type="reaction ID" value="UER00600"/>
</dbReference>